<sequence>MNQSEEDYGFMITRHVTNEITNCYWNECIQCIRNFYPLKKIVIIDDNSNQEYVKALNEYTGVEYVQSEYCGRGELLPYYYLYKYHYFNYAVIIHDSIFFQRRIHFETLLKKQVKVMPFWHFISEKKENFNNIMRITNYLSNNEFIFYTLAKDKQYEVLNKYNKNVWSGCFGLQSFIQYDFICYLQKKYNLFHLLDAVRNRSDRCSLERVMGAIFFIEYLQSVGQCSLFGNIYTYCPWGYSYSNYCYDKTKKNTINKINKINKINMLPIIKVWTGR</sequence>
<accession>A0A6C0B067</accession>
<reference evidence="1" key="1">
    <citation type="journal article" date="2020" name="Nature">
        <title>Giant virus diversity and host interactions through global metagenomics.</title>
        <authorList>
            <person name="Schulz F."/>
            <person name="Roux S."/>
            <person name="Paez-Espino D."/>
            <person name="Jungbluth S."/>
            <person name="Walsh D.A."/>
            <person name="Denef V.J."/>
            <person name="McMahon K.D."/>
            <person name="Konstantinidis K.T."/>
            <person name="Eloe-Fadrosh E.A."/>
            <person name="Kyrpides N.C."/>
            <person name="Woyke T."/>
        </authorList>
    </citation>
    <scope>NUCLEOTIDE SEQUENCE</scope>
    <source>
        <strain evidence="1">GVMAG-M-3300009182-78</strain>
    </source>
</reference>
<name>A0A6C0B067_9ZZZZ</name>
<proteinExistence type="predicted"/>
<organism evidence="1">
    <name type="scientific">viral metagenome</name>
    <dbReference type="NCBI Taxonomy" id="1070528"/>
    <lineage>
        <taxon>unclassified sequences</taxon>
        <taxon>metagenomes</taxon>
        <taxon>organismal metagenomes</taxon>
    </lineage>
</organism>
<dbReference type="AlphaFoldDB" id="A0A6C0B067"/>
<evidence type="ECO:0000313" key="1">
    <source>
        <dbReference type="EMBL" id="QHS85482.1"/>
    </source>
</evidence>
<evidence type="ECO:0008006" key="2">
    <source>
        <dbReference type="Google" id="ProtNLM"/>
    </source>
</evidence>
<dbReference type="EMBL" id="MN739043">
    <property type="protein sequence ID" value="QHS85482.1"/>
    <property type="molecule type" value="Genomic_DNA"/>
</dbReference>
<protein>
    <recommendedName>
        <fullName evidence="2">Glycosyltransferase 2-like domain-containing protein</fullName>
    </recommendedName>
</protein>